<sequence>MDFSFVKAHFYYINKDKIMKKLLLFLLLLASTITKAQIGGGFDFAMNFGGAGSEIQTLKIDNQNNTCFVARIIGKAVFAGQQLDGGAFGSFPQVKTIIGKLSPTGAQTLIRDFGQSSLLKGIFNSNGDFYGLFTGNASLPVDFGNGIILNNWGLYLIKFNNSGDAQFIKKVQIGNTDIQFGNSGIAIPNVHGLDFTPDGSLYVGMTSANIDTNAPNNAFRYPARVAKFDVNGDEVWHNDLYSANWASLSFPNQFVSNDGKVSFGIYTNSNQWYFNGQSIASEMSNYVNSAYSIIISLNADGTKNFTLSDGVSPTLLRGVNPLTGDLYVNYISANVSTFPTRAPYNTLPNSYPNYISGTNFYLFQGTLIFNSAGSFVSYKLNQDFSESTFVTTQNGYVGVTNGLANNVIDKGGDYIFNNTTAYSVVSYYDQNFNFLKAVKAPPIATYNALGNKVVMASDFKTVLTLGTTTLTPNFNDTDFNTRFPAWASIKSDIYIAKVDENNIIAPSNANWLGIDNNWNNTANWSNGAVPDASTIVKFNATTAQMPTIATSPTALKVIINAGVTASLPTALVIKNKLIVNGTLQINHTGALNFTNYSATAIEGTGTLAFNGTSTPSVTAYSLVGYKDLSLSTNENITLSGIWKNVTFSGTNAIISASGGLEITNTDANAISGFSSTNFIEGKITRAVNSTGVYVFPNRQAFASYEPTTITLNSLTGVQKITVENSNGANNPNLTFATGTTTSQLGLYYWRISSDAVPTGGTYDVSFQKSVFTNGVTDPNRYVVLKREKLTTQTPWTFEGTKTASTQTGGTTSGSVVSNATVNAGLTDLSTFGDFTIGINSTAIATNTGVITSTWTGATNTTWNNTGNWSAGIPNATINAIIPSGLTNYPLVYAATDNARTLTINSGITGLKLHSGLILNNGLTNNSEIEIARLEGFNTAFNGYLGGISGSGTLKFEALSGFTSINAGVVSNNISINIGNANSINVLGKFGGNINIISGLVNAWSNSSNYLEQTNALSTLQIAAPINAVAAEKIIKSVNTTGTYLFPLGDFQYHRNGIRKYGEITITNNNISTSSIYNVKYDSYATAPVSFVSGADIINSFINAGQWFIEPSVFSNSGTIDISLKTSQYTNGRVSISDYVLLRRAATSTNTTTPWVIVTGASIIENAGVITVSATGLAPFSTNTMFCIGLKATTTTWLGTTSANWNTASNWSNGVPTSTVKAVIGNAIQYPSNVPTSNAASVIEVASGSTLNLPQNFYSPLGIINNGSVNITGTGIFYGFGSGTTFSSVTGTGKLIFDNNSPATFDSFYLNQLLNNGIEINKTGGITLTRTTSFGGNVNLINGVVTVGSGQIFKMTNSNATISSTATSYINGKLDRNVNASGNYSFPVGSSSTYSPVSINFNSIVGPTVISSAFTNTISGSAPNVTVGSATVSEILNGGIWTISPNVSLLGGNYDITLNANGSTNGSSNPLNYVVLKRDYSYTSWGNYGSNNPSSQTGNSVTVSASGITGFSDFGVGVIPSVLPVKLTKFLAKADEDATLLHWETASEINNDKFIIERSTNGTDFIEIAEVKGNGTSNQLISYHYKDNLPAKGINYYRLKQVDFNGIFEYSDIRAVNFSLKNIDILLYPNPVTDVIYLSGMDDKNFTAYIYNTAGKVLFQQNFNTPIIKIPSTLNSGLYMLKLKFSDGNEVVKKVLIKNSGLF</sequence>
<organism evidence="2 3">
    <name type="scientific">Pedobacter cryophilus</name>
    <dbReference type="NCBI Taxonomy" id="2571271"/>
    <lineage>
        <taxon>Bacteria</taxon>
        <taxon>Pseudomonadati</taxon>
        <taxon>Bacteroidota</taxon>
        <taxon>Sphingobacteriia</taxon>
        <taxon>Sphingobacteriales</taxon>
        <taxon>Sphingobacteriaceae</taxon>
        <taxon>Pedobacter</taxon>
    </lineage>
</organism>
<keyword evidence="3" id="KW-1185">Reference proteome</keyword>
<dbReference type="OrthoDB" id="863479at2"/>
<dbReference type="NCBIfam" id="TIGR04183">
    <property type="entry name" value="Por_Secre_tail"/>
    <property type="match status" value="1"/>
</dbReference>
<protein>
    <submittedName>
        <fullName evidence="2">T9SS type A sorting domain-containing protein</fullName>
    </submittedName>
</protein>
<name>A0A4U1BSV9_9SPHI</name>
<dbReference type="Pfam" id="PF18962">
    <property type="entry name" value="Por_Secre_tail"/>
    <property type="match status" value="1"/>
</dbReference>
<feature type="domain" description="Secretion system C-terminal sorting" evidence="1">
    <location>
        <begin position="1626"/>
        <end position="1696"/>
    </location>
</feature>
<evidence type="ECO:0000313" key="3">
    <source>
        <dbReference type="Proteomes" id="UP000308181"/>
    </source>
</evidence>
<evidence type="ECO:0000313" key="2">
    <source>
        <dbReference type="EMBL" id="TKB95144.1"/>
    </source>
</evidence>
<comment type="caution">
    <text evidence="2">The sequence shown here is derived from an EMBL/GenBank/DDBJ whole genome shotgun (WGS) entry which is preliminary data.</text>
</comment>
<reference evidence="2 3" key="1">
    <citation type="submission" date="2019-04" db="EMBL/GenBank/DDBJ databases">
        <title>Pedobacter sp. AR-3-17 sp. nov., isolated from Arctic soil.</title>
        <authorList>
            <person name="Dahal R.H."/>
            <person name="Kim D.-U."/>
        </authorList>
    </citation>
    <scope>NUCLEOTIDE SEQUENCE [LARGE SCALE GENOMIC DNA]</scope>
    <source>
        <strain evidence="2 3">AR-3-17</strain>
    </source>
</reference>
<evidence type="ECO:0000259" key="1">
    <source>
        <dbReference type="Pfam" id="PF18962"/>
    </source>
</evidence>
<dbReference type="InterPro" id="IPR026444">
    <property type="entry name" value="Secre_tail"/>
</dbReference>
<dbReference type="Proteomes" id="UP000308181">
    <property type="component" value="Unassembled WGS sequence"/>
</dbReference>
<gene>
    <name evidence="2" type="ORF">FA046_16955</name>
</gene>
<proteinExistence type="predicted"/>
<accession>A0A4U1BSV9</accession>
<dbReference type="EMBL" id="SWBP01000010">
    <property type="protein sequence ID" value="TKB95144.1"/>
    <property type="molecule type" value="Genomic_DNA"/>
</dbReference>